<protein>
    <submittedName>
        <fullName evidence="1">Uncharacterized protein</fullName>
    </submittedName>
</protein>
<gene>
    <name evidence="1" type="ORF">DSTB1V02_LOCUS8027</name>
</gene>
<keyword evidence="2" id="KW-1185">Reference proteome</keyword>
<name>A0A7R9A6D1_9CRUS</name>
<dbReference type="EMBL" id="LR901261">
    <property type="protein sequence ID" value="CAD7248207.1"/>
    <property type="molecule type" value="Genomic_DNA"/>
</dbReference>
<dbReference type="Proteomes" id="UP000677054">
    <property type="component" value="Unassembled WGS sequence"/>
</dbReference>
<evidence type="ECO:0000313" key="1">
    <source>
        <dbReference type="EMBL" id="CAD7248207.1"/>
    </source>
</evidence>
<accession>A0A7R9A6D1</accession>
<reference evidence="1" key="1">
    <citation type="submission" date="2020-11" db="EMBL/GenBank/DDBJ databases">
        <authorList>
            <person name="Tran Van P."/>
        </authorList>
    </citation>
    <scope>NUCLEOTIDE SEQUENCE</scope>
</reference>
<proteinExistence type="predicted"/>
<organism evidence="1">
    <name type="scientific">Darwinula stevensoni</name>
    <dbReference type="NCBI Taxonomy" id="69355"/>
    <lineage>
        <taxon>Eukaryota</taxon>
        <taxon>Metazoa</taxon>
        <taxon>Ecdysozoa</taxon>
        <taxon>Arthropoda</taxon>
        <taxon>Crustacea</taxon>
        <taxon>Oligostraca</taxon>
        <taxon>Ostracoda</taxon>
        <taxon>Podocopa</taxon>
        <taxon>Podocopida</taxon>
        <taxon>Darwinulocopina</taxon>
        <taxon>Darwinuloidea</taxon>
        <taxon>Darwinulidae</taxon>
        <taxon>Darwinula</taxon>
    </lineage>
</organism>
<dbReference type="AlphaFoldDB" id="A0A7R9A6D1"/>
<sequence length="147" mass="16877">MGSESAMMDMERILSFAFSLPPLAKAKDGVVTTKTHTCVCVCMSGRPVVIRRVEKEVARNWVTSEAPLDIPLPSSGDDVPRFSAGYEDLRRKYPLTWNHNDQSRHEQLHYITEKEGQLVFLLREIWQKREEKLTSEKETGNHVTPTY</sequence>
<evidence type="ECO:0000313" key="2">
    <source>
        <dbReference type="Proteomes" id="UP000677054"/>
    </source>
</evidence>
<dbReference type="EMBL" id="CAJPEV010001744">
    <property type="protein sequence ID" value="CAG0894148.1"/>
    <property type="molecule type" value="Genomic_DNA"/>
</dbReference>